<dbReference type="InterPro" id="IPR009057">
    <property type="entry name" value="Homeodomain-like_sf"/>
</dbReference>
<dbReference type="Pfam" id="PF06445">
    <property type="entry name" value="GyrI-like"/>
    <property type="match status" value="1"/>
</dbReference>
<proteinExistence type="predicted"/>
<sequence length="336" mass="36813">MAPTDQAEGPQSDPSQLRIHRAEYTRRMNRVLDYIDQHLDTPLDLAQLADVANFSRFHFHRLFAAWMGETLGDYARRRRLESAAFQLACKPCASVLEIALATGFGSGEAFARAFKLKFGCTPSAWRAGAAEHRATRVAAARARLANRHSNPDQVLRNADQVDGGAFIDHGLSRQTDGESNMEVRVIDLPEARVAYQRHIGPYGPAIGTFWRETVAPWMHANGLAGQTCYGIGHDAPGITPPDKCRYDACVEIPETFQPGGRASVSVLPGGRYAVAQFSGAPAAIAQAWTWLTREWLPSSGLQCDERPCFERFSAVSALDARTGSLTCELCIPVRAL</sequence>
<dbReference type="PRINTS" id="PR00032">
    <property type="entry name" value="HTHARAC"/>
</dbReference>
<dbReference type="AlphaFoldDB" id="A0A0C4Y920"/>
<keyword evidence="6" id="KW-1185">Reference proteome</keyword>
<keyword evidence="1" id="KW-0805">Transcription regulation</keyword>
<dbReference type="Proteomes" id="UP000031843">
    <property type="component" value="Chromosome secondary"/>
</dbReference>
<dbReference type="RefSeq" id="WP_043353161.1">
    <property type="nucleotide sequence ID" value="NZ_CP010537.1"/>
</dbReference>
<dbReference type="PROSITE" id="PS00041">
    <property type="entry name" value="HTH_ARAC_FAMILY_1"/>
    <property type="match status" value="1"/>
</dbReference>
<dbReference type="SUPFAM" id="SSF46689">
    <property type="entry name" value="Homeodomain-like"/>
    <property type="match status" value="2"/>
</dbReference>
<feature type="domain" description="HTH araC/xylS-type" evidence="4">
    <location>
        <begin position="29"/>
        <end position="128"/>
    </location>
</feature>
<keyword evidence="3" id="KW-0804">Transcription</keyword>
<dbReference type="Gene3D" id="1.10.10.60">
    <property type="entry name" value="Homeodomain-like"/>
    <property type="match status" value="2"/>
</dbReference>
<accession>A0A0C4Y920</accession>
<dbReference type="SMART" id="SM00871">
    <property type="entry name" value="AraC_E_bind"/>
    <property type="match status" value="1"/>
</dbReference>
<organism evidence="5 6">
    <name type="scientific">Cupriavidus basilensis</name>
    <dbReference type="NCBI Taxonomy" id="68895"/>
    <lineage>
        <taxon>Bacteria</taxon>
        <taxon>Pseudomonadati</taxon>
        <taxon>Pseudomonadota</taxon>
        <taxon>Betaproteobacteria</taxon>
        <taxon>Burkholderiales</taxon>
        <taxon>Burkholderiaceae</taxon>
        <taxon>Cupriavidus</taxon>
    </lineage>
</organism>
<evidence type="ECO:0000313" key="6">
    <source>
        <dbReference type="Proteomes" id="UP000031843"/>
    </source>
</evidence>
<dbReference type="Pfam" id="PF12833">
    <property type="entry name" value="HTH_18"/>
    <property type="match status" value="1"/>
</dbReference>
<dbReference type="STRING" id="68895.RR42_s0356"/>
<evidence type="ECO:0000256" key="3">
    <source>
        <dbReference type="ARBA" id="ARBA00023163"/>
    </source>
</evidence>
<dbReference type="InterPro" id="IPR029442">
    <property type="entry name" value="GyrI-like"/>
</dbReference>
<keyword evidence="2" id="KW-0238">DNA-binding</keyword>
<dbReference type="PROSITE" id="PS01124">
    <property type="entry name" value="HTH_ARAC_FAMILY_2"/>
    <property type="match status" value="1"/>
</dbReference>
<dbReference type="InterPro" id="IPR050908">
    <property type="entry name" value="SmbC-like"/>
</dbReference>
<dbReference type="KEGG" id="cbw:RR42_s0356"/>
<dbReference type="EMBL" id="CP010537">
    <property type="protein sequence ID" value="AJG21952.1"/>
    <property type="molecule type" value="Genomic_DNA"/>
</dbReference>
<dbReference type="PANTHER" id="PTHR40055:SF1">
    <property type="entry name" value="TRANSCRIPTIONAL REGULATOR YGIV-RELATED"/>
    <property type="match status" value="1"/>
</dbReference>
<protein>
    <submittedName>
        <fullName evidence="5">Transcriptional regulator, AraC family</fullName>
    </submittedName>
</protein>
<evidence type="ECO:0000259" key="4">
    <source>
        <dbReference type="PROSITE" id="PS01124"/>
    </source>
</evidence>
<evidence type="ECO:0000256" key="1">
    <source>
        <dbReference type="ARBA" id="ARBA00023015"/>
    </source>
</evidence>
<dbReference type="InterPro" id="IPR020449">
    <property type="entry name" value="Tscrpt_reg_AraC-type_HTH"/>
</dbReference>
<name>A0A0C4Y920_9BURK</name>
<evidence type="ECO:0000256" key="2">
    <source>
        <dbReference type="ARBA" id="ARBA00023125"/>
    </source>
</evidence>
<dbReference type="SMART" id="SM00342">
    <property type="entry name" value="HTH_ARAC"/>
    <property type="match status" value="1"/>
</dbReference>
<dbReference type="GO" id="GO:0003700">
    <property type="term" value="F:DNA-binding transcription factor activity"/>
    <property type="evidence" value="ECO:0007669"/>
    <property type="project" value="InterPro"/>
</dbReference>
<dbReference type="InterPro" id="IPR010499">
    <property type="entry name" value="AraC_E-bd"/>
</dbReference>
<dbReference type="OrthoDB" id="9789899at2"/>
<dbReference type="SUPFAM" id="SSF55136">
    <property type="entry name" value="Probable bacterial effector-binding domain"/>
    <property type="match status" value="1"/>
</dbReference>
<evidence type="ECO:0000313" key="5">
    <source>
        <dbReference type="EMBL" id="AJG21952.1"/>
    </source>
</evidence>
<reference evidence="5 6" key="1">
    <citation type="journal article" date="2015" name="Genome Announc.">
        <title>Complete Genome Sequence of Cupriavidus basilensis 4G11, Isolated from the Oak Ridge Field Research Center Site.</title>
        <authorList>
            <person name="Ray J."/>
            <person name="Waters R.J."/>
            <person name="Skerker J.M."/>
            <person name="Kuehl J.V."/>
            <person name="Price M.N."/>
            <person name="Huang J."/>
            <person name="Chakraborty R."/>
            <person name="Arkin A.P."/>
            <person name="Deutschbauer A."/>
        </authorList>
    </citation>
    <scope>NUCLEOTIDE SEQUENCE [LARGE SCALE GENOMIC DNA]</scope>
    <source>
        <strain evidence="5">4G11</strain>
    </source>
</reference>
<dbReference type="InterPro" id="IPR018062">
    <property type="entry name" value="HTH_AraC-typ_CS"/>
</dbReference>
<gene>
    <name evidence="5" type="ORF">RR42_s0356</name>
</gene>
<dbReference type="PANTHER" id="PTHR40055">
    <property type="entry name" value="TRANSCRIPTIONAL REGULATOR YGIV-RELATED"/>
    <property type="match status" value="1"/>
</dbReference>
<dbReference type="InterPro" id="IPR018060">
    <property type="entry name" value="HTH_AraC"/>
</dbReference>
<dbReference type="Gene3D" id="3.20.80.10">
    <property type="entry name" value="Regulatory factor, effector binding domain"/>
    <property type="match status" value="1"/>
</dbReference>
<dbReference type="GO" id="GO:0043565">
    <property type="term" value="F:sequence-specific DNA binding"/>
    <property type="evidence" value="ECO:0007669"/>
    <property type="project" value="InterPro"/>
</dbReference>
<dbReference type="InterPro" id="IPR011256">
    <property type="entry name" value="Reg_factor_effector_dom_sf"/>
</dbReference>